<accession>A0A2P1PPS1</accession>
<feature type="compositionally biased region" description="Basic and acidic residues" evidence="1">
    <location>
        <begin position="348"/>
        <end position="358"/>
    </location>
</feature>
<gene>
    <name evidence="2" type="ORF">C7S18_06325</name>
</gene>
<name>A0A2P1PPS1_9GAMM</name>
<dbReference type="InterPro" id="IPR006597">
    <property type="entry name" value="Sel1-like"/>
</dbReference>
<dbReference type="Proteomes" id="UP000241074">
    <property type="component" value="Chromosome"/>
</dbReference>
<dbReference type="SUPFAM" id="SSF81901">
    <property type="entry name" value="HCP-like"/>
    <property type="match status" value="1"/>
</dbReference>
<dbReference type="KEGG" id="xba:C7S18_06325"/>
<dbReference type="SMART" id="SM00671">
    <property type="entry name" value="SEL1"/>
    <property type="match status" value="5"/>
</dbReference>
<dbReference type="InterPro" id="IPR052945">
    <property type="entry name" value="Mitotic_Regulator"/>
</dbReference>
<reference evidence="2 3" key="2">
    <citation type="submission" date="2018-03" db="EMBL/GenBank/DDBJ databases">
        <authorList>
            <person name="Keele B.F."/>
        </authorList>
    </citation>
    <scope>NUCLEOTIDE SEQUENCE [LARGE SCALE GENOMIC DNA]</scope>
    <source>
        <strain evidence="2 3">D13</strain>
    </source>
</reference>
<evidence type="ECO:0008006" key="4">
    <source>
        <dbReference type="Google" id="ProtNLM"/>
    </source>
</evidence>
<evidence type="ECO:0000313" key="3">
    <source>
        <dbReference type="Proteomes" id="UP000241074"/>
    </source>
</evidence>
<protein>
    <recommendedName>
        <fullName evidence="4">Sel1 repeat family protein</fullName>
    </recommendedName>
</protein>
<evidence type="ECO:0000313" key="2">
    <source>
        <dbReference type="EMBL" id="AVP96839.1"/>
    </source>
</evidence>
<dbReference type="InterPro" id="IPR011990">
    <property type="entry name" value="TPR-like_helical_dom_sf"/>
</dbReference>
<proteinExistence type="predicted"/>
<dbReference type="Gene3D" id="1.25.40.10">
    <property type="entry name" value="Tetratricopeptide repeat domain"/>
    <property type="match status" value="1"/>
</dbReference>
<evidence type="ECO:0000256" key="1">
    <source>
        <dbReference type="SAM" id="MobiDB-lite"/>
    </source>
</evidence>
<keyword evidence="3" id="KW-1185">Reference proteome</keyword>
<feature type="region of interest" description="Disordered" evidence="1">
    <location>
        <begin position="346"/>
        <end position="365"/>
    </location>
</feature>
<dbReference type="Pfam" id="PF08238">
    <property type="entry name" value="Sel1"/>
    <property type="match status" value="4"/>
</dbReference>
<dbReference type="AlphaFoldDB" id="A0A2P1PPS1"/>
<dbReference type="EMBL" id="CP027860">
    <property type="protein sequence ID" value="AVP96839.1"/>
    <property type="molecule type" value="Genomic_DNA"/>
</dbReference>
<reference evidence="2 3" key="1">
    <citation type="submission" date="2018-03" db="EMBL/GenBank/DDBJ databases">
        <title>Ahniella affigens gen. nov., sp. nov., a gammaproteobacterium isolated from sandy soil near a stream.</title>
        <authorList>
            <person name="Ko Y."/>
            <person name="Kim J.-H."/>
        </authorList>
    </citation>
    <scope>NUCLEOTIDE SEQUENCE [LARGE SCALE GENOMIC DNA]</scope>
    <source>
        <strain evidence="2 3">D13</strain>
    </source>
</reference>
<sequence length="365" mass="39771">MDLFRPSLGHFQPSPEYVEHRSLFRTWTTCVNEGTLSRLDEFALEIKALRISVTLQSGMPVPIHEVQIYDDSDILRVAVRVATDVSGAGEVQRTGSAFSPTAHQFMCCPRRLMALLVYAALGGLSMTARFLALICSLVLSGYCHTQVLQSPASDYQRGRQLLWGDSDAENNSEGVAYIAASANAGYAEGQATLAQMYEIGLFVKVDQTQAARWAQAAASQQHTASMVRLAFYYLHGTGVPHDSLKAKALLESAAELGDASAMSNLGALYGIGDGVPKNNELAASWYRRAADLGNDHGKWGLAQMYVRGHGVPLDYGECYFWASQVDVAMNPQAPSLVKLCKSKLSRKERRDIDKRAKGDVTAPSN</sequence>
<organism evidence="2 3">
    <name type="scientific">Ahniella affigens</name>
    <dbReference type="NCBI Taxonomy" id="2021234"/>
    <lineage>
        <taxon>Bacteria</taxon>
        <taxon>Pseudomonadati</taxon>
        <taxon>Pseudomonadota</taxon>
        <taxon>Gammaproteobacteria</taxon>
        <taxon>Lysobacterales</taxon>
        <taxon>Rhodanobacteraceae</taxon>
        <taxon>Ahniella</taxon>
    </lineage>
</organism>
<dbReference type="OrthoDB" id="6810016at2"/>
<dbReference type="PANTHER" id="PTHR43628">
    <property type="entry name" value="ACTIVATOR OF C KINASE PROTEIN 1-RELATED"/>
    <property type="match status" value="1"/>
</dbReference>
<dbReference type="PANTHER" id="PTHR43628:SF1">
    <property type="entry name" value="CHITIN SYNTHASE REGULATORY FACTOR 2-RELATED"/>
    <property type="match status" value="1"/>
</dbReference>